<dbReference type="Gene3D" id="3.30.565.10">
    <property type="entry name" value="Histidine kinase-like ATPase, C-terminal domain"/>
    <property type="match status" value="1"/>
</dbReference>
<dbReference type="Gene3D" id="3.30.450.40">
    <property type="match status" value="1"/>
</dbReference>
<evidence type="ECO:0000313" key="10">
    <source>
        <dbReference type="Proteomes" id="UP001602245"/>
    </source>
</evidence>
<name>A0ABW6W4U0_9ACTN</name>
<dbReference type="SMART" id="SM00387">
    <property type="entry name" value="HATPase_c"/>
    <property type="match status" value="1"/>
</dbReference>
<evidence type="ECO:0000313" key="9">
    <source>
        <dbReference type="EMBL" id="MFF5288313.1"/>
    </source>
</evidence>
<keyword evidence="5 9" id="KW-0808">Transferase</keyword>
<dbReference type="Pfam" id="PF02518">
    <property type="entry name" value="HATPase_c"/>
    <property type="match status" value="1"/>
</dbReference>
<dbReference type="InterPro" id="IPR005467">
    <property type="entry name" value="His_kinase_dom"/>
</dbReference>
<keyword evidence="10" id="KW-1185">Reference proteome</keyword>
<keyword evidence="5 9" id="KW-0418">Kinase</keyword>
<evidence type="ECO:0000256" key="6">
    <source>
        <dbReference type="ARBA" id="ARBA00023012"/>
    </source>
</evidence>
<evidence type="ECO:0000256" key="5">
    <source>
        <dbReference type="ARBA" id="ARBA00022777"/>
    </source>
</evidence>
<dbReference type="GO" id="GO:0016301">
    <property type="term" value="F:kinase activity"/>
    <property type="evidence" value="ECO:0007669"/>
    <property type="project" value="UniProtKB-KW"/>
</dbReference>
<comment type="caution">
    <text evidence="9">The sequence shown here is derived from an EMBL/GenBank/DDBJ whole genome shotgun (WGS) entry which is preliminary data.</text>
</comment>
<dbReference type="Pfam" id="PF00512">
    <property type="entry name" value="HisKA"/>
    <property type="match status" value="1"/>
</dbReference>
<gene>
    <name evidence="9" type="ORF">ACFY35_02675</name>
</gene>
<dbReference type="SUPFAM" id="SSF55781">
    <property type="entry name" value="GAF domain-like"/>
    <property type="match status" value="1"/>
</dbReference>
<proteinExistence type="predicted"/>
<feature type="domain" description="Histidine kinase" evidence="8">
    <location>
        <begin position="180"/>
        <end position="392"/>
    </location>
</feature>
<dbReference type="EC" id="2.7.13.3" evidence="3"/>
<comment type="subcellular location">
    <subcellularLocation>
        <location evidence="2">Cell membrane</location>
    </subcellularLocation>
</comment>
<dbReference type="Gene3D" id="1.10.287.130">
    <property type="match status" value="1"/>
</dbReference>
<dbReference type="InterPro" id="IPR036890">
    <property type="entry name" value="HATPase_C_sf"/>
</dbReference>
<evidence type="ECO:0000256" key="7">
    <source>
        <dbReference type="SAM" id="Coils"/>
    </source>
</evidence>
<dbReference type="PRINTS" id="PR00344">
    <property type="entry name" value="BCTRLSENSOR"/>
</dbReference>
<dbReference type="InterPro" id="IPR003661">
    <property type="entry name" value="HisK_dim/P_dom"/>
</dbReference>
<evidence type="ECO:0000256" key="2">
    <source>
        <dbReference type="ARBA" id="ARBA00004236"/>
    </source>
</evidence>
<dbReference type="CDD" id="cd00082">
    <property type="entry name" value="HisKA"/>
    <property type="match status" value="1"/>
</dbReference>
<evidence type="ECO:0000256" key="1">
    <source>
        <dbReference type="ARBA" id="ARBA00000085"/>
    </source>
</evidence>
<reference evidence="9 10" key="1">
    <citation type="submission" date="2024-10" db="EMBL/GenBank/DDBJ databases">
        <title>The Natural Products Discovery Center: Release of the First 8490 Sequenced Strains for Exploring Actinobacteria Biosynthetic Diversity.</title>
        <authorList>
            <person name="Kalkreuter E."/>
            <person name="Kautsar S.A."/>
            <person name="Yang D."/>
            <person name="Bader C.D."/>
            <person name="Teijaro C.N."/>
            <person name="Fluegel L."/>
            <person name="Davis C.M."/>
            <person name="Simpson J.R."/>
            <person name="Lauterbach L."/>
            <person name="Steele A.D."/>
            <person name="Gui C."/>
            <person name="Meng S."/>
            <person name="Li G."/>
            <person name="Viehrig K."/>
            <person name="Ye F."/>
            <person name="Su P."/>
            <person name="Kiefer A.F."/>
            <person name="Nichols A."/>
            <person name="Cepeda A.J."/>
            <person name="Yan W."/>
            <person name="Fan B."/>
            <person name="Jiang Y."/>
            <person name="Adhikari A."/>
            <person name="Zheng C.-J."/>
            <person name="Schuster L."/>
            <person name="Cowan T.M."/>
            <person name="Smanski M.J."/>
            <person name="Chevrette M.G."/>
            <person name="De Carvalho L.P.S."/>
            <person name="Shen B."/>
        </authorList>
    </citation>
    <scope>NUCLEOTIDE SEQUENCE [LARGE SCALE GENOMIC DNA]</scope>
    <source>
        <strain evidence="9 10">NPDC000087</strain>
    </source>
</reference>
<dbReference type="InterPro" id="IPR003018">
    <property type="entry name" value="GAF"/>
</dbReference>
<dbReference type="InterPro" id="IPR004358">
    <property type="entry name" value="Sig_transdc_His_kin-like_C"/>
</dbReference>
<sequence>MSEQSRLAAVHSYGLLDAARPVVLDDLARLAARIFETPMSTVTLIDRDRQWFAGNTGMEGNEARRANSLCAWMIDHPRPLVVGDAREDARFRDYANVTGAPFIRFYAGVPLVSEDGYVLGSVCVIDREPRGFGDRQVEMLGDLAAQASGHLEAIREQLRLARLDAELTRLTRREQDLVATVSHELRTPVATMQGYLEMLGEQEDLAPYRRLIEPIRRNGDRLVRMVDHLLAGTRPDDTPPKDEGMVDLGTAAREAVESCRALAATRGVPVTLGIGEEGAYVIGEAPALGQAVAHLVRNAILFSPSGATVRVRLDGAEVEIADEGAGIPGDELPYVFERFYRGRYAEQQAVPGMGLGLAIAWRIVTAHGGRLEVASAGPGRGTQARISLPAAG</sequence>
<dbReference type="PROSITE" id="PS50109">
    <property type="entry name" value="HIS_KIN"/>
    <property type="match status" value="1"/>
</dbReference>
<keyword evidence="7" id="KW-0175">Coiled coil</keyword>
<dbReference type="SMART" id="SM00388">
    <property type="entry name" value="HisKA"/>
    <property type="match status" value="1"/>
</dbReference>
<keyword evidence="4" id="KW-0597">Phosphoprotein</keyword>
<dbReference type="CDD" id="cd00075">
    <property type="entry name" value="HATPase"/>
    <property type="match status" value="1"/>
</dbReference>
<dbReference type="PANTHER" id="PTHR43102:SF2">
    <property type="entry name" value="GAF DOMAIN-CONTAINING PROTEIN"/>
    <property type="match status" value="1"/>
</dbReference>
<dbReference type="SUPFAM" id="SSF55874">
    <property type="entry name" value="ATPase domain of HSP90 chaperone/DNA topoisomerase II/histidine kinase"/>
    <property type="match status" value="1"/>
</dbReference>
<keyword evidence="6" id="KW-0902">Two-component regulatory system</keyword>
<evidence type="ECO:0000259" key="8">
    <source>
        <dbReference type="PROSITE" id="PS50109"/>
    </source>
</evidence>
<dbReference type="InterPro" id="IPR003594">
    <property type="entry name" value="HATPase_dom"/>
</dbReference>
<dbReference type="InterPro" id="IPR029016">
    <property type="entry name" value="GAF-like_dom_sf"/>
</dbReference>
<evidence type="ECO:0000256" key="3">
    <source>
        <dbReference type="ARBA" id="ARBA00012438"/>
    </source>
</evidence>
<organism evidence="9 10">
    <name type="scientific">Paractinoplanes globisporus</name>
    <dbReference type="NCBI Taxonomy" id="113565"/>
    <lineage>
        <taxon>Bacteria</taxon>
        <taxon>Bacillati</taxon>
        <taxon>Actinomycetota</taxon>
        <taxon>Actinomycetes</taxon>
        <taxon>Micromonosporales</taxon>
        <taxon>Micromonosporaceae</taxon>
        <taxon>Paractinoplanes</taxon>
    </lineage>
</organism>
<dbReference type="EMBL" id="JBIAZU010000001">
    <property type="protein sequence ID" value="MFF5288313.1"/>
    <property type="molecule type" value="Genomic_DNA"/>
</dbReference>
<comment type="catalytic activity">
    <reaction evidence="1">
        <text>ATP + protein L-histidine = ADP + protein N-phospho-L-histidine.</text>
        <dbReference type="EC" id="2.7.13.3"/>
    </reaction>
</comment>
<dbReference type="SMART" id="SM00065">
    <property type="entry name" value="GAF"/>
    <property type="match status" value="1"/>
</dbReference>
<accession>A0ABW6W4U0</accession>
<dbReference type="Pfam" id="PF01590">
    <property type="entry name" value="GAF"/>
    <property type="match status" value="1"/>
</dbReference>
<protein>
    <recommendedName>
        <fullName evidence="3">histidine kinase</fullName>
        <ecNumber evidence="3">2.7.13.3</ecNumber>
    </recommendedName>
</protein>
<evidence type="ECO:0000256" key="4">
    <source>
        <dbReference type="ARBA" id="ARBA00022553"/>
    </source>
</evidence>
<dbReference type="PANTHER" id="PTHR43102">
    <property type="entry name" value="SLR1143 PROTEIN"/>
    <property type="match status" value="1"/>
</dbReference>
<dbReference type="InterPro" id="IPR036097">
    <property type="entry name" value="HisK_dim/P_sf"/>
</dbReference>
<dbReference type="SUPFAM" id="SSF47384">
    <property type="entry name" value="Homodimeric domain of signal transducing histidine kinase"/>
    <property type="match status" value="1"/>
</dbReference>
<feature type="coiled-coil region" evidence="7">
    <location>
        <begin position="153"/>
        <end position="180"/>
    </location>
</feature>
<dbReference type="Proteomes" id="UP001602245">
    <property type="component" value="Unassembled WGS sequence"/>
</dbReference>
<dbReference type="RefSeq" id="WP_040432261.1">
    <property type="nucleotide sequence ID" value="NZ_JBIAZU010000001.1"/>
</dbReference>